<dbReference type="Gene3D" id="3.30.70.60">
    <property type="match status" value="1"/>
</dbReference>
<dbReference type="PANTHER" id="PTHR21011">
    <property type="entry name" value="MITOCHONDRIAL 28S RIBOSOMAL PROTEIN S6"/>
    <property type="match status" value="1"/>
</dbReference>
<dbReference type="GO" id="GO:1990904">
    <property type="term" value="C:ribonucleoprotein complex"/>
    <property type="evidence" value="ECO:0007669"/>
    <property type="project" value="UniProtKB-KW"/>
</dbReference>
<reference evidence="5" key="1">
    <citation type="submission" date="2020-05" db="EMBL/GenBank/DDBJ databases">
        <title>High-Quality Genomes of Partial-Nitritation/Anammox System by Hierarchical Clustering Based Hybrid Assembly.</title>
        <authorList>
            <person name="Liu L."/>
            <person name="Wang Y."/>
            <person name="Che Y."/>
            <person name="Chen Y."/>
            <person name="Xia Y."/>
            <person name="Luo R."/>
            <person name="Cheng S.H."/>
            <person name="Zheng C."/>
            <person name="Zhang T."/>
        </authorList>
    </citation>
    <scope>NUCLEOTIDE SEQUENCE</scope>
    <source>
        <strain evidence="5">H1_PAT1</strain>
    </source>
</reference>
<evidence type="ECO:0000256" key="1">
    <source>
        <dbReference type="ARBA" id="ARBA00009512"/>
    </source>
</evidence>
<comment type="caution">
    <text evidence="5">The sequence shown here is derived from an EMBL/GenBank/DDBJ whole genome shotgun (WGS) entry which is preliminary data.</text>
</comment>
<evidence type="ECO:0000313" key="5">
    <source>
        <dbReference type="EMBL" id="MBE7525199.1"/>
    </source>
</evidence>
<dbReference type="InterPro" id="IPR035980">
    <property type="entry name" value="Ribosomal_bS6_sf"/>
</dbReference>
<dbReference type="CDD" id="cd00473">
    <property type="entry name" value="bS6"/>
    <property type="match status" value="1"/>
</dbReference>
<dbReference type="InterPro" id="IPR020814">
    <property type="entry name" value="Ribosomal_S6_plastid/chlpt"/>
</dbReference>
<dbReference type="GO" id="GO:0003735">
    <property type="term" value="F:structural constituent of ribosome"/>
    <property type="evidence" value="ECO:0007669"/>
    <property type="project" value="InterPro"/>
</dbReference>
<keyword evidence="3" id="KW-0694">RNA-binding</keyword>
<accession>A0A928TQA0</accession>
<evidence type="ECO:0000256" key="3">
    <source>
        <dbReference type="HAMAP-Rule" id="MF_00360"/>
    </source>
</evidence>
<dbReference type="PANTHER" id="PTHR21011:SF1">
    <property type="entry name" value="SMALL RIBOSOMAL SUBUNIT PROTEIN BS6M"/>
    <property type="match status" value="1"/>
</dbReference>
<dbReference type="NCBIfam" id="TIGR00166">
    <property type="entry name" value="S6"/>
    <property type="match status" value="1"/>
</dbReference>
<dbReference type="SUPFAM" id="SSF54995">
    <property type="entry name" value="Ribosomal protein S6"/>
    <property type="match status" value="1"/>
</dbReference>
<dbReference type="HAMAP" id="MF_00360">
    <property type="entry name" value="Ribosomal_bS6"/>
    <property type="match status" value="1"/>
</dbReference>
<evidence type="ECO:0000256" key="4">
    <source>
        <dbReference type="SAM" id="MobiDB-lite"/>
    </source>
</evidence>
<gene>
    <name evidence="3 5" type="primary">rpsF</name>
    <name evidence="5" type="ORF">HS096_02300</name>
</gene>
<evidence type="ECO:0000256" key="2">
    <source>
        <dbReference type="ARBA" id="ARBA00035294"/>
    </source>
</evidence>
<name>A0A928TQA0_UNCKA</name>
<evidence type="ECO:0000313" key="6">
    <source>
        <dbReference type="Proteomes" id="UP000710385"/>
    </source>
</evidence>
<dbReference type="Proteomes" id="UP000710385">
    <property type="component" value="Unassembled WGS sequence"/>
</dbReference>
<dbReference type="EMBL" id="JABTTY010000001">
    <property type="protein sequence ID" value="MBE7525199.1"/>
    <property type="molecule type" value="Genomic_DNA"/>
</dbReference>
<dbReference type="InterPro" id="IPR014717">
    <property type="entry name" value="Transl_elong_EF1B/ribsomal_bS6"/>
</dbReference>
<organism evidence="5 6">
    <name type="scientific">candidate division WWE3 bacterium</name>
    <dbReference type="NCBI Taxonomy" id="2053526"/>
    <lineage>
        <taxon>Bacteria</taxon>
        <taxon>Katanobacteria</taxon>
    </lineage>
</organism>
<feature type="compositionally biased region" description="Basic and acidic residues" evidence="4">
    <location>
        <begin position="186"/>
        <end position="199"/>
    </location>
</feature>
<sequence length="219" mass="24830">MRNIPYARPTSKHKRPSIFRLRPVCSRTSARGFQGDVPKDMREYELLYIVPTSFTEEELGNVEKNVSAILEKNAATVVKTLRLGKLRFAYPIKHETYGHYVLLRFQSEPGAVIGVSEGLRLIPKEVLRYIILNAEEAGGEFRLVQFQPVVVEDKRKMRPRKGAPTKQESPEKEREEQKAGVAALEGSKEVRPAEAEAKLEQLSAEDLQKKIDEALDEKA</sequence>
<keyword evidence="3 5" id="KW-0689">Ribosomal protein</keyword>
<dbReference type="GO" id="GO:0005840">
    <property type="term" value="C:ribosome"/>
    <property type="evidence" value="ECO:0007669"/>
    <property type="project" value="UniProtKB-KW"/>
</dbReference>
<keyword evidence="3" id="KW-0699">rRNA-binding</keyword>
<comment type="similarity">
    <text evidence="1 3">Belongs to the bacterial ribosomal protein bS6 family.</text>
</comment>
<dbReference type="GO" id="GO:0006412">
    <property type="term" value="P:translation"/>
    <property type="evidence" value="ECO:0007669"/>
    <property type="project" value="UniProtKB-UniRule"/>
</dbReference>
<dbReference type="GO" id="GO:0005737">
    <property type="term" value="C:cytoplasm"/>
    <property type="evidence" value="ECO:0007669"/>
    <property type="project" value="UniProtKB-ARBA"/>
</dbReference>
<keyword evidence="3" id="KW-0687">Ribonucleoprotein</keyword>
<feature type="region of interest" description="Disordered" evidence="4">
    <location>
        <begin position="155"/>
        <end position="201"/>
    </location>
</feature>
<protein>
    <recommendedName>
        <fullName evidence="2 3">Small ribosomal subunit protein bS6</fullName>
    </recommendedName>
</protein>
<comment type="function">
    <text evidence="3">Binds together with bS18 to 16S ribosomal RNA.</text>
</comment>
<feature type="compositionally biased region" description="Basic and acidic residues" evidence="4">
    <location>
        <begin position="168"/>
        <end position="178"/>
    </location>
</feature>
<proteinExistence type="inferred from homology"/>
<dbReference type="Pfam" id="PF01250">
    <property type="entry name" value="Ribosomal_S6"/>
    <property type="match status" value="1"/>
</dbReference>
<dbReference type="InterPro" id="IPR000529">
    <property type="entry name" value="Ribosomal_bS6"/>
</dbReference>
<dbReference type="GO" id="GO:0070181">
    <property type="term" value="F:small ribosomal subunit rRNA binding"/>
    <property type="evidence" value="ECO:0007669"/>
    <property type="project" value="TreeGrafter"/>
</dbReference>
<dbReference type="AlphaFoldDB" id="A0A928TQA0"/>